<protein>
    <submittedName>
        <fullName evidence="2">Uncharacterized protein</fullName>
    </submittedName>
</protein>
<evidence type="ECO:0000313" key="2">
    <source>
        <dbReference type="EMBL" id="KAJ7726088.1"/>
    </source>
</evidence>
<gene>
    <name evidence="2" type="ORF">B0H16DRAFT_1471512</name>
</gene>
<keyword evidence="3" id="KW-1185">Reference proteome</keyword>
<dbReference type="EMBL" id="JARKIB010000189">
    <property type="protein sequence ID" value="KAJ7726088.1"/>
    <property type="molecule type" value="Genomic_DNA"/>
</dbReference>
<accession>A0AAD7HS43</accession>
<proteinExistence type="predicted"/>
<sequence>MTPALLTPEVKARLAEIKGGRIGQLTREPLLVLAEALGVSFEATGKNKTNVPELKKRITEALLNNPSLAMAEDFQKFVFTLVVPAQVQAHKKLLENVSNTAPPPQYRPLAVGTKAEEDDANSDESRSMSSLVNPFDNIGGEDFGGQAIDDILGKDVEGGNGDDGHTGDPATPISDEKGVAQAAKTRLEIDDIPIVVQFQGPERREVWIPSILPEDSKARLTIIGPLGARLKLGTVDQFDGENVPEALELNTVNQYKLKPIEGALTGRFAAGIRRFDGHLMAAALKETAQCVAFEECRTADSVQSRGDKEREDRREAQQEDRKRKRKEEKSAGKKEKKRHRASFEKPLPPTQGIVVCPRWRERFQWHSISVDMTGLHPNALERFKWSEWQQQRRWVARALVAAVVDGKKGDVDSQRGNHILLSSSSLSWSSPRLTIPLGLKTLDFNQENTFKSSWQPQVNIQGVS</sequence>
<feature type="compositionally biased region" description="Basic and acidic residues" evidence="1">
    <location>
        <begin position="305"/>
        <end position="333"/>
    </location>
</feature>
<organism evidence="2 3">
    <name type="scientific">Mycena metata</name>
    <dbReference type="NCBI Taxonomy" id="1033252"/>
    <lineage>
        <taxon>Eukaryota</taxon>
        <taxon>Fungi</taxon>
        <taxon>Dikarya</taxon>
        <taxon>Basidiomycota</taxon>
        <taxon>Agaricomycotina</taxon>
        <taxon>Agaricomycetes</taxon>
        <taxon>Agaricomycetidae</taxon>
        <taxon>Agaricales</taxon>
        <taxon>Marasmiineae</taxon>
        <taxon>Mycenaceae</taxon>
        <taxon>Mycena</taxon>
    </lineage>
</organism>
<feature type="region of interest" description="Disordered" evidence="1">
    <location>
        <begin position="96"/>
        <end position="139"/>
    </location>
</feature>
<evidence type="ECO:0000313" key="3">
    <source>
        <dbReference type="Proteomes" id="UP001215598"/>
    </source>
</evidence>
<dbReference type="Proteomes" id="UP001215598">
    <property type="component" value="Unassembled WGS sequence"/>
</dbReference>
<reference evidence="2" key="1">
    <citation type="submission" date="2023-03" db="EMBL/GenBank/DDBJ databases">
        <title>Massive genome expansion in bonnet fungi (Mycena s.s.) driven by repeated elements and novel gene families across ecological guilds.</title>
        <authorList>
            <consortium name="Lawrence Berkeley National Laboratory"/>
            <person name="Harder C.B."/>
            <person name="Miyauchi S."/>
            <person name="Viragh M."/>
            <person name="Kuo A."/>
            <person name="Thoen E."/>
            <person name="Andreopoulos B."/>
            <person name="Lu D."/>
            <person name="Skrede I."/>
            <person name="Drula E."/>
            <person name="Henrissat B."/>
            <person name="Morin E."/>
            <person name="Kohler A."/>
            <person name="Barry K."/>
            <person name="LaButti K."/>
            <person name="Morin E."/>
            <person name="Salamov A."/>
            <person name="Lipzen A."/>
            <person name="Mereny Z."/>
            <person name="Hegedus B."/>
            <person name="Baldrian P."/>
            <person name="Stursova M."/>
            <person name="Weitz H."/>
            <person name="Taylor A."/>
            <person name="Grigoriev I.V."/>
            <person name="Nagy L.G."/>
            <person name="Martin F."/>
            <person name="Kauserud H."/>
        </authorList>
    </citation>
    <scope>NUCLEOTIDE SEQUENCE</scope>
    <source>
        <strain evidence="2">CBHHK182m</strain>
    </source>
</reference>
<name>A0AAD7HS43_9AGAR</name>
<dbReference type="AlphaFoldDB" id="A0AAD7HS43"/>
<feature type="region of interest" description="Disordered" evidence="1">
    <location>
        <begin position="301"/>
        <end position="349"/>
    </location>
</feature>
<comment type="caution">
    <text evidence="2">The sequence shown here is derived from an EMBL/GenBank/DDBJ whole genome shotgun (WGS) entry which is preliminary data.</text>
</comment>
<feature type="region of interest" description="Disordered" evidence="1">
    <location>
        <begin position="151"/>
        <end position="177"/>
    </location>
</feature>
<evidence type="ECO:0000256" key="1">
    <source>
        <dbReference type="SAM" id="MobiDB-lite"/>
    </source>
</evidence>
<feature type="compositionally biased region" description="Basic and acidic residues" evidence="1">
    <location>
        <begin position="151"/>
        <end position="166"/>
    </location>
</feature>